<dbReference type="EMBL" id="JZKT01000028">
    <property type="protein sequence ID" value="KJX33730.1"/>
    <property type="molecule type" value="Genomic_DNA"/>
</dbReference>
<keyword evidence="3" id="KW-1185">Reference proteome</keyword>
<evidence type="ECO:0008006" key="4">
    <source>
        <dbReference type="Google" id="ProtNLM"/>
    </source>
</evidence>
<sequence length="204" mass="20565">MAGSEDAQVAWLQQHGTDMASCADNPSGAACQKAQNEANAVAFAMASAGLIYLPVGMQVTAGIGGTANAGIQYLINGTVNPTDVLIASYVGAFTANTGFYGTVGWNAAGGATSNWLKGDDPLMGAAGSAVGYGIGNKIVSPALDKVFNPKWKNYSWVDMGMGISKPLPPSPVPGMAGAATASFATESTGQGIPKSLDELNKGSK</sequence>
<dbReference type="AlphaFoldDB" id="A0AAW3HCY4"/>
<evidence type="ECO:0000313" key="3">
    <source>
        <dbReference type="Proteomes" id="UP000033354"/>
    </source>
</evidence>
<feature type="compositionally biased region" description="Basic and acidic residues" evidence="1">
    <location>
        <begin position="195"/>
        <end position="204"/>
    </location>
</feature>
<dbReference type="Proteomes" id="UP000033354">
    <property type="component" value="Unassembled WGS sequence"/>
</dbReference>
<gene>
    <name evidence="2" type="ORF">SG71_18285</name>
</gene>
<organism evidence="2 3">
    <name type="scientific">Enterobacter chengduensis</name>
    <dbReference type="NCBI Taxonomy" id="2494701"/>
    <lineage>
        <taxon>Bacteria</taxon>
        <taxon>Pseudomonadati</taxon>
        <taxon>Pseudomonadota</taxon>
        <taxon>Gammaproteobacteria</taxon>
        <taxon>Enterobacterales</taxon>
        <taxon>Enterobacteriaceae</taxon>
        <taxon>Enterobacter</taxon>
        <taxon>Enterobacter cloacae complex</taxon>
    </lineage>
</organism>
<accession>A0AAW3HCY4</accession>
<evidence type="ECO:0000256" key="1">
    <source>
        <dbReference type="SAM" id="MobiDB-lite"/>
    </source>
</evidence>
<feature type="region of interest" description="Disordered" evidence="1">
    <location>
        <begin position="175"/>
        <end position="204"/>
    </location>
</feature>
<evidence type="ECO:0000313" key="2">
    <source>
        <dbReference type="EMBL" id="KJX33730.1"/>
    </source>
</evidence>
<reference evidence="2 3" key="1">
    <citation type="submission" date="2015-02" db="EMBL/GenBank/DDBJ databases">
        <authorList>
            <person name="Adams M."/>
            <person name="Sutton G."/>
            <person name="Nelson K."/>
            <person name="Bonomo R."/>
            <person name="McCorrison J."/>
            <person name="Sanka R."/>
            <person name="Brinkac L."/>
            <person name="Nierman W."/>
        </authorList>
    </citation>
    <scope>NUCLEOTIDE SEQUENCE [LARGE SCALE GENOMIC DNA]</scope>
    <source>
        <strain evidence="2 3">CIDEIMsCOL9</strain>
    </source>
</reference>
<comment type="caution">
    <text evidence="2">The sequence shown here is derived from an EMBL/GenBank/DDBJ whole genome shotgun (WGS) entry which is preliminary data.</text>
</comment>
<proteinExistence type="predicted"/>
<name>A0AAW3HCY4_9ENTR</name>
<protein>
    <recommendedName>
        <fullName evidence="4">Adhesin</fullName>
    </recommendedName>
</protein>